<feature type="domain" description="Zinc finger CGNR" evidence="1">
    <location>
        <begin position="142"/>
        <end position="185"/>
    </location>
</feature>
<sequence>MSDEFRDGMPFVGSRLWLDFLNTTPLDPDGRPVDLVADADGLGRWTDAAGLAGEVSAGEDPHEAGRFREILRGAFERLVRGEAIGDDVVAEVDRRLAGVAHRLRLTVGADGPQLAVERRAAGVTGVVAEDFARFVCDHEPARLKHCANPACSMVFYDVGKNARRRWCTMSVCGNRDKVGRFRDRKRREAGTA</sequence>
<protein>
    <submittedName>
        <fullName evidence="2">Putative RNA-binding Zn ribbon-like protein</fullName>
    </submittedName>
</protein>
<dbReference type="Gene3D" id="1.10.3300.10">
    <property type="entry name" value="Jann2411-like domain"/>
    <property type="match status" value="1"/>
</dbReference>
<keyword evidence="3" id="KW-1185">Reference proteome</keyword>
<dbReference type="OrthoDB" id="9808437at2"/>
<comment type="caution">
    <text evidence="2">The sequence shown here is derived from an EMBL/GenBank/DDBJ whole genome shotgun (WGS) entry which is preliminary data.</text>
</comment>
<dbReference type="Pfam" id="PF11706">
    <property type="entry name" value="zf-CGNR"/>
    <property type="match status" value="1"/>
</dbReference>
<name>A0A4R6RLA9_9HYPH</name>
<dbReference type="RefSeq" id="WP_126535720.1">
    <property type="nucleotide sequence ID" value="NZ_BSPM01000008.1"/>
</dbReference>
<dbReference type="SUPFAM" id="SSF160904">
    <property type="entry name" value="Jann2411-like"/>
    <property type="match status" value="1"/>
</dbReference>
<dbReference type="InterPro" id="IPR010852">
    <property type="entry name" value="ABATE"/>
</dbReference>
<evidence type="ECO:0000313" key="3">
    <source>
        <dbReference type="Proteomes" id="UP000294547"/>
    </source>
</evidence>
<dbReference type="InterPro" id="IPR023286">
    <property type="entry name" value="ABATE_dom_sf"/>
</dbReference>
<dbReference type="InterPro" id="IPR021005">
    <property type="entry name" value="Znf_CGNR"/>
</dbReference>
<gene>
    <name evidence="2" type="ORF">EDD54_1161</name>
</gene>
<accession>A0A4R6RLA9</accession>
<dbReference type="PANTHER" id="PTHR35525">
    <property type="entry name" value="BLL6575 PROTEIN"/>
    <property type="match status" value="1"/>
</dbReference>
<evidence type="ECO:0000259" key="1">
    <source>
        <dbReference type="Pfam" id="PF11706"/>
    </source>
</evidence>
<organism evidence="2 3">
    <name type="scientific">Oharaeibacter diazotrophicus</name>
    <dbReference type="NCBI Taxonomy" id="1920512"/>
    <lineage>
        <taxon>Bacteria</taxon>
        <taxon>Pseudomonadati</taxon>
        <taxon>Pseudomonadota</taxon>
        <taxon>Alphaproteobacteria</taxon>
        <taxon>Hyphomicrobiales</taxon>
        <taxon>Pleomorphomonadaceae</taxon>
        <taxon>Oharaeibacter</taxon>
    </lineage>
</organism>
<dbReference type="Proteomes" id="UP000294547">
    <property type="component" value="Unassembled WGS sequence"/>
</dbReference>
<dbReference type="Pfam" id="PF07336">
    <property type="entry name" value="ABATE"/>
    <property type="match status" value="1"/>
</dbReference>
<dbReference type="PANTHER" id="PTHR35525:SF3">
    <property type="entry name" value="BLL6575 PROTEIN"/>
    <property type="match status" value="1"/>
</dbReference>
<dbReference type="AlphaFoldDB" id="A0A4R6RLA9"/>
<proteinExistence type="predicted"/>
<reference evidence="2 3" key="1">
    <citation type="submission" date="2019-03" db="EMBL/GenBank/DDBJ databases">
        <title>Genomic Encyclopedia of Type Strains, Phase IV (KMG-IV): sequencing the most valuable type-strain genomes for metagenomic binning, comparative biology and taxonomic classification.</title>
        <authorList>
            <person name="Goeker M."/>
        </authorList>
    </citation>
    <scope>NUCLEOTIDE SEQUENCE [LARGE SCALE GENOMIC DNA]</scope>
    <source>
        <strain evidence="2 3">DSM 102969</strain>
    </source>
</reference>
<evidence type="ECO:0000313" key="2">
    <source>
        <dbReference type="EMBL" id="TDP87272.1"/>
    </source>
</evidence>
<dbReference type="EMBL" id="SNXY01000006">
    <property type="protein sequence ID" value="TDP87272.1"/>
    <property type="molecule type" value="Genomic_DNA"/>
</dbReference>